<feature type="region of interest" description="Disordered" evidence="1">
    <location>
        <begin position="1"/>
        <end position="207"/>
    </location>
</feature>
<evidence type="ECO:0000313" key="3">
    <source>
        <dbReference type="Proteomes" id="UP001178461"/>
    </source>
</evidence>
<proteinExistence type="predicted"/>
<feature type="compositionally biased region" description="Basic and acidic residues" evidence="1">
    <location>
        <begin position="1"/>
        <end position="13"/>
    </location>
</feature>
<feature type="compositionally biased region" description="Polar residues" evidence="1">
    <location>
        <begin position="188"/>
        <end position="197"/>
    </location>
</feature>
<name>A0AA35LKA8_9SAUR</name>
<protein>
    <submittedName>
        <fullName evidence="2">Uncharacterized protein</fullName>
    </submittedName>
</protein>
<feature type="compositionally biased region" description="Low complexity" evidence="1">
    <location>
        <begin position="57"/>
        <end position="84"/>
    </location>
</feature>
<dbReference type="EMBL" id="OX395143">
    <property type="protein sequence ID" value="CAI5797807.1"/>
    <property type="molecule type" value="Genomic_DNA"/>
</dbReference>
<dbReference type="Proteomes" id="UP001178461">
    <property type="component" value="Chromosome 16"/>
</dbReference>
<evidence type="ECO:0000313" key="2">
    <source>
        <dbReference type="EMBL" id="CAI5797807.1"/>
    </source>
</evidence>
<feature type="compositionally biased region" description="Low complexity" evidence="1">
    <location>
        <begin position="103"/>
        <end position="114"/>
    </location>
</feature>
<organism evidence="2 3">
    <name type="scientific">Podarcis lilfordi</name>
    <name type="common">Lilford's wall lizard</name>
    <dbReference type="NCBI Taxonomy" id="74358"/>
    <lineage>
        <taxon>Eukaryota</taxon>
        <taxon>Metazoa</taxon>
        <taxon>Chordata</taxon>
        <taxon>Craniata</taxon>
        <taxon>Vertebrata</taxon>
        <taxon>Euteleostomi</taxon>
        <taxon>Lepidosauria</taxon>
        <taxon>Squamata</taxon>
        <taxon>Bifurcata</taxon>
        <taxon>Unidentata</taxon>
        <taxon>Episquamata</taxon>
        <taxon>Laterata</taxon>
        <taxon>Lacertibaenia</taxon>
        <taxon>Lacertidae</taxon>
        <taxon>Podarcis</taxon>
    </lineage>
</organism>
<evidence type="ECO:0000256" key="1">
    <source>
        <dbReference type="SAM" id="MobiDB-lite"/>
    </source>
</evidence>
<sequence>MQNHLKEKKELRRAAQPVPSFPPARQPSGYSSASFYDYTSLSPSMESASSPGFQYNSSSESESTPASDSTSPSRSGHRSASSASLVAKGSLEHPEPSAFRHISSLSECSLSFESGPSRLERDAASSPDYSSALEGWVGGSGSPSLAGNGDSPEIRPSGPPASPEEWSGPTTSSPECGPSKPPTREGHQGNTSGPASESESDPEGPIRLAAFSPQKMLKHLRGNCSCWQKRQTSSKDY</sequence>
<gene>
    <name evidence="2" type="ORF">PODLI_1B037421</name>
</gene>
<feature type="compositionally biased region" description="Low complexity" evidence="1">
    <location>
        <begin position="40"/>
        <end position="50"/>
    </location>
</feature>
<keyword evidence="3" id="KW-1185">Reference proteome</keyword>
<dbReference type="AlphaFoldDB" id="A0AA35LKA8"/>
<reference evidence="2" key="1">
    <citation type="submission" date="2022-12" db="EMBL/GenBank/DDBJ databases">
        <authorList>
            <person name="Alioto T."/>
            <person name="Alioto T."/>
            <person name="Gomez Garrido J."/>
        </authorList>
    </citation>
    <scope>NUCLEOTIDE SEQUENCE</scope>
</reference>
<accession>A0AA35LKA8</accession>
<feature type="compositionally biased region" description="Polar residues" evidence="1">
    <location>
        <begin position="28"/>
        <end position="39"/>
    </location>
</feature>